<dbReference type="SMART" id="SM00249">
    <property type="entry name" value="PHD"/>
    <property type="match status" value="1"/>
</dbReference>
<dbReference type="GO" id="GO:0008270">
    <property type="term" value="F:zinc ion binding"/>
    <property type="evidence" value="ECO:0007669"/>
    <property type="project" value="UniProtKB-KW"/>
</dbReference>
<dbReference type="InterPro" id="IPR013083">
    <property type="entry name" value="Znf_RING/FYVE/PHD"/>
</dbReference>
<sequence>MFGRNAPTALGRCDEDEDGVIPETNPRRLTPEMLSAPKGTTFVHAAVGRGHTLLVGSTGDVWSAGANPLGQCGQPVAAQVPSFTLIRHWPGETKPKIVKAAAGVSFSIMLSEEGKLYAVGSGEHGQLGNGRTGEHIATGNKTMFDVHSEPILIKSIQDKVITDISCGHQHTIALDKDGFVYVWGYNGYCRLGLGNQQDVLAPKLVPQFAGPNEMTRAALISAGPSNSAVVDRQKMYWMAGKWKNTGEGSSGSPYSSFRYMQDIMGCKVYYICSGGVTHWALAPDDDGTIMTIAWGQGAANSELGLGVDEPKSATKPQRHQPLIAVDLFQIAAGQNTSYFLASPNEKLSDLPRHPETVEAPEVCVVCNEDKGDDDPPLECEKCDFPYHLGCLKPPLSAVPDGEWFCPTCSLPPGAAKSGARGGKRTREEIVEEDDDEEDEDEGKGRKKKGADASKAKAPKRKR</sequence>
<evidence type="ECO:0000259" key="8">
    <source>
        <dbReference type="PROSITE" id="PS50016"/>
    </source>
</evidence>
<protein>
    <submittedName>
        <fullName evidence="9">RCC1/BLIP-II protein</fullName>
    </submittedName>
</protein>
<keyword evidence="3 5" id="KW-0863">Zinc-finger</keyword>
<feature type="domain" description="PHD-type" evidence="8">
    <location>
        <begin position="360"/>
        <end position="411"/>
    </location>
</feature>
<gene>
    <name evidence="9" type="ORF">SCHPADRAFT_62910</name>
</gene>
<dbReference type="PRINTS" id="PR00633">
    <property type="entry name" value="RCCNDNSATION"/>
</dbReference>
<dbReference type="OrthoDB" id="5370059at2759"/>
<feature type="repeat" description="RCC1" evidence="6">
    <location>
        <begin position="178"/>
        <end position="233"/>
    </location>
</feature>
<feature type="repeat" description="RCC1" evidence="6">
    <location>
        <begin position="289"/>
        <end position="343"/>
    </location>
</feature>
<dbReference type="InterPro" id="IPR019786">
    <property type="entry name" value="Zinc_finger_PHD-type_CS"/>
</dbReference>
<feature type="region of interest" description="Disordered" evidence="7">
    <location>
        <begin position="412"/>
        <end position="462"/>
    </location>
</feature>
<dbReference type="InParanoid" id="A0A0H2S5F6"/>
<dbReference type="InterPro" id="IPR011011">
    <property type="entry name" value="Znf_FYVE_PHD"/>
</dbReference>
<organism evidence="9 10">
    <name type="scientific">Schizopora paradoxa</name>
    <dbReference type="NCBI Taxonomy" id="27342"/>
    <lineage>
        <taxon>Eukaryota</taxon>
        <taxon>Fungi</taxon>
        <taxon>Dikarya</taxon>
        <taxon>Basidiomycota</taxon>
        <taxon>Agaricomycotina</taxon>
        <taxon>Agaricomycetes</taxon>
        <taxon>Hymenochaetales</taxon>
        <taxon>Schizoporaceae</taxon>
        <taxon>Schizopora</taxon>
    </lineage>
</organism>
<dbReference type="GO" id="GO:0031267">
    <property type="term" value="F:small GTPase binding"/>
    <property type="evidence" value="ECO:0007669"/>
    <property type="project" value="TreeGrafter"/>
</dbReference>
<evidence type="ECO:0000256" key="4">
    <source>
        <dbReference type="ARBA" id="ARBA00022833"/>
    </source>
</evidence>
<evidence type="ECO:0000256" key="1">
    <source>
        <dbReference type="ARBA" id="ARBA00022723"/>
    </source>
</evidence>
<dbReference type="PROSITE" id="PS01359">
    <property type="entry name" value="ZF_PHD_1"/>
    <property type="match status" value="1"/>
</dbReference>
<dbReference type="Proteomes" id="UP000053477">
    <property type="component" value="Unassembled WGS sequence"/>
</dbReference>
<dbReference type="PROSITE" id="PS00626">
    <property type="entry name" value="RCC1_2"/>
    <property type="match status" value="1"/>
</dbReference>
<name>A0A0H2S5F6_9AGAM</name>
<dbReference type="InterPro" id="IPR009091">
    <property type="entry name" value="RCC1/BLIP-II"/>
</dbReference>
<evidence type="ECO:0000313" key="9">
    <source>
        <dbReference type="EMBL" id="KLO19455.1"/>
    </source>
</evidence>
<keyword evidence="10" id="KW-1185">Reference proteome</keyword>
<feature type="repeat" description="RCC1" evidence="6">
    <location>
        <begin position="114"/>
        <end position="177"/>
    </location>
</feature>
<feature type="region of interest" description="Disordered" evidence="7">
    <location>
        <begin position="1"/>
        <end position="26"/>
    </location>
</feature>
<evidence type="ECO:0000256" key="2">
    <source>
        <dbReference type="ARBA" id="ARBA00022737"/>
    </source>
</evidence>
<dbReference type="InterPro" id="IPR001965">
    <property type="entry name" value="Znf_PHD"/>
</dbReference>
<evidence type="ECO:0000256" key="5">
    <source>
        <dbReference type="PROSITE-ProRule" id="PRU00146"/>
    </source>
</evidence>
<proteinExistence type="predicted"/>
<keyword evidence="2" id="KW-0677">Repeat</keyword>
<dbReference type="GO" id="GO:0016020">
    <property type="term" value="C:membrane"/>
    <property type="evidence" value="ECO:0007669"/>
    <property type="project" value="TreeGrafter"/>
</dbReference>
<dbReference type="STRING" id="27342.A0A0H2S5F6"/>
<evidence type="ECO:0000256" key="6">
    <source>
        <dbReference type="PROSITE-ProRule" id="PRU00235"/>
    </source>
</evidence>
<dbReference type="SUPFAM" id="SSF57903">
    <property type="entry name" value="FYVE/PHD zinc finger"/>
    <property type="match status" value="1"/>
</dbReference>
<dbReference type="PANTHER" id="PTHR46207">
    <property type="entry name" value="PROTEIN RCC2"/>
    <property type="match status" value="1"/>
</dbReference>
<dbReference type="Pfam" id="PF25390">
    <property type="entry name" value="WD40_RLD"/>
    <property type="match status" value="1"/>
</dbReference>
<accession>A0A0H2S5F6</accession>
<evidence type="ECO:0000256" key="7">
    <source>
        <dbReference type="SAM" id="MobiDB-lite"/>
    </source>
</evidence>
<keyword evidence="4" id="KW-0862">Zinc</keyword>
<dbReference type="PROSITE" id="PS50016">
    <property type="entry name" value="ZF_PHD_2"/>
    <property type="match status" value="1"/>
</dbReference>
<dbReference type="InterPro" id="IPR028641">
    <property type="entry name" value="RCC2"/>
</dbReference>
<dbReference type="InterPro" id="IPR000408">
    <property type="entry name" value="Reg_chr_condens"/>
</dbReference>
<dbReference type="InterPro" id="IPR019787">
    <property type="entry name" value="Znf_PHD-finger"/>
</dbReference>
<dbReference type="SUPFAM" id="SSF50985">
    <property type="entry name" value="RCC1/BLIP-II"/>
    <property type="match status" value="1"/>
</dbReference>
<dbReference type="EMBL" id="KQ085886">
    <property type="protein sequence ID" value="KLO19455.1"/>
    <property type="molecule type" value="Genomic_DNA"/>
</dbReference>
<evidence type="ECO:0000256" key="3">
    <source>
        <dbReference type="ARBA" id="ARBA00022771"/>
    </source>
</evidence>
<evidence type="ECO:0000313" key="10">
    <source>
        <dbReference type="Proteomes" id="UP000053477"/>
    </source>
</evidence>
<dbReference type="InterPro" id="IPR058923">
    <property type="entry name" value="RCC1-like_dom"/>
</dbReference>
<dbReference type="Gene3D" id="2.130.10.30">
    <property type="entry name" value="Regulator of chromosome condensation 1/beta-lactamase-inhibitor protein II"/>
    <property type="match status" value="2"/>
</dbReference>
<reference evidence="9 10" key="1">
    <citation type="submission" date="2015-04" db="EMBL/GenBank/DDBJ databases">
        <title>Complete genome sequence of Schizopora paradoxa KUC8140, a cosmopolitan wood degrader in East Asia.</title>
        <authorList>
            <consortium name="DOE Joint Genome Institute"/>
            <person name="Min B."/>
            <person name="Park H."/>
            <person name="Jang Y."/>
            <person name="Kim J.-J."/>
            <person name="Kim K.H."/>
            <person name="Pangilinan J."/>
            <person name="Lipzen A."/>
            <person name="Riley R."/>
            <person name="Grigoriev I.V."/>
            <person name="Spatafora J.W."/>
            <person name="Choi I.-G."/>
        </authorList>
    </citation>
    <scope>NUCLEOTIDE SEQUENCE [LARGE SCALE GENOMIC DNA]</scope>
    <source>
        <strain evidence="9 10">KUC8140</strain>
    </source>
</reference>
<keyword evidence="1" id="KW-0479">Metal-binding</keyword>
<dbReference type="Gene3D" id="3.30.40.10">
    <property type="entry name" value="Zinc/RING finger domain, C3HC4 (zinc finger)"/>
    <property type="match status" value="1"/>
</dbReference>
<feature type="compositionally biased region" description="Acidic residues" evidence="7">
    <location>
        <begin position="429"/>
        <end position="441"/>
    </location>
</feature>
<feature type="repeat" description="RCC1" evidence="6">
    <location>
        <begin position="59"/>
        <end position="113"/>
    </location>
</feature>
<dbReference type="AlphaFoldDB" id="A0A0H2S5F6"/>
<dbReference type="Pfam" id="PF00628">
    <property type="entry name" value="PHD"/>
    <property type="match status" value="1"/>
</dbReference>
<dbReference type="PANTHER" id="PTHR46207:SF1">
    <property type="entry name" value="PROTEIN RCC2"/>
    <property type="match status" value="1"/>
</dbReference>
<dbReference type="PROSITE" id="PS50012">
    <property type="entry name" value="RCC1_3"/>
    <property type="match status" value="4"/>
</dbReference>